<dbReference type="EMBL" id="VZQQ01000014">
    <property type="protein sequence ID" value="MBC8748580.1"/>
    <property type="molecule type" value="Genomic_DNA"/>
</dbReference>
<dbReference type="Proteomes" id="UP000736373">
    <property type="component" value="Unassembled WGS sequence"/>
</dbReference>
<proteinExistence type="predicted"/>
<comment type="caution">
    <text evidence="1">The sequence shown here is derived from an EMBL/GenBank/DDBJ whole genome shotgun (WGS) entry which is preliminary data.</text>
</comment>
<protein>
    <submittedName>
        <fullName evidence="1">Uncharacterized protein</fullName>
    </submittedName>
</protein>
<sequence length="140" mass="15226">MTDGDEGPAVLVLSFHEGEYLGDAATVRYLFDIAGGVARYDTPPLDTLEEARLLLEMYCKRYSSPRATGSNITVFVGREKIDEGVEPLARLDIVLLDGKAWASIMRSNYPCEDVGPVRVDKDDDVGTIACKLLGAKGEAQ</sequence>
<reference evidence="1 2" key="1">
    <citation type="submission" date="2019-09" db="EMBL/GenBank/DDBJ databases">
        <title>Paraburkholderia podalyriae sp. nov., A South African Podalyria-associated rhizobium.</title>
        <authorList>
            <person name="Mavima L."/>
            <person name="Beukes C.W."/>
            <person name="Palmer M."/>
            <person name="De Meyer S.E."/>
            <person name="James E.K."/>
            <person name="Maluk M."/>
            <person name="Avontuur J.R."/>
            <person name="Chan W.Y."/>
            <person name="Venter S.N."/>
            <person name="Steenkamp E.T."/>
        </authorList>
    </citation>
    <scope>NUCLEOTIDE SEQUENCE [LARGE SCALE GENOMIC DNA]</scope>
    <source>
        <strain evidence="1 2">WC7.3b</strain>
    </source>
</reference>
<evidence type="ECO:0000313" key="2">
    <source>
        <dbReference type="Proteomes" id="UP000736373"/>
    </source>
</evidence>
<gene>
    <name evidence="1" type="ORF">F6X42_18825</name>
</gene>
<accession>A0ABR7PQS4</accession>
<dbReference type="RefSeq" id="WP_187635630.1">
    <property type="nucleotide sequence ID" value="NZ_VZQQ01000014.1"/>
</dbReference>
<keyword evidence="2" id="KW-1185">Reference proteome</keyword>
<evidence type="ECO:0000313" key="1">
    <source>
        <dbReference type="EMBL" id="MBC8748580.1"/>
    </source>
</evidence>
<name>A0ABR7PQS4_9BURK</name>
<organism evidence="1 2">
    <name type="scientific">Paraburkholderia podalyriae</name>
    <dbReference type="NCBI Taxonomy" id="1938811"/>
    <lineage>
        <taxon>Bacteria</taxon>
        <taxon>Pseudomonadati</taxon>
        <taxon>Pseudomonadota</taxon>
        <taxon>Betaproteobacteria</taxon>
        <taxon>Burkholderiales</taxon>
        <taxon>Burkholderiaceae</taxon>
        <taxon>Paraburkholderia</taxon>
    </lineage>
</organism>